<dbReference type="EMBL" id="AP014564">
    <property type="protein sequence ID" value="BAV95152.1"/>
    <property type="molecule type" value="Genomic_DNA"/>
</dbReference>
<organism evidence="1 2">
    <name type="scientific">Ichthyobacterium seriolicida</name>
    <dbReference type="NCBI Taxonomy" id="242600"/>
    <lineage>
        <taxon>Bacteria</taxon>
        <taxon>Pseudomonadati</taxon>
        <taxon>Bacteroidota</taxon>
        <taxon>Flavobacteriia</taxon>
        <taxon>Flavobacteriales</taxon>
        <taxon>Ichthyobacteriaceae</taxon>
        <taxon>Ichthyobacterium</taxon>
    </lineage>
</organism>
<name>A0A1J1ECB5_9FLAO</name>
<dbReference type="OrthoDB" id="9814063at2"/>
<gene>
    <name evidence="1" type="ORF">JBKA6_1139</name>
</gene>
<dbReference type="AlphaFoldDB" id="A0A1J1ECB5"/>
<dbReference type="PROSITE" id="PS51257">
    <property type="entry name" value="PROKAR_LIPOPROTEIN"/>
    <property type="match status" value="1"/>
</dbReference>
<dbReference type="RefSeq" id="WP_096686711.1">
    <property type="nucleotide sequence ID" value="NZ_AP014564.1"/>
</dbReference>
<evidence type="ECO:0000313" key="1">
    <source>
        <dbReference type="EMBL" id="BAV95152.1"/>
    </source>
</evidence>
<dbReference type="Proteomes" id="UP000243197">
    <property type="component" value="Chromosome"/>
</dbReference>
<evidence type="ECO:0000313" key="2">
    <source>
        <dbReference type="Proteomes" id="UP000243197"/>
    </source>
</evidence>
<protein>
    <recommendedName>
        <fullName evidence="3">Lipoprotein</fullName>
    </recommendedName>
</protein>
<reference evidence="1 2" key="1">
    <citation type="submission" date="2014-03" db="EMBL/GenBank/DDBJ databases">
        <title>complete genome sequence of Flavobacteriaceae bacterium JBKA-6.</title>
        <authorList>
            <person name="Takano T."/>
            <person name="Nakamura Y."/>
            <person name="Takuma S."/>
            <person name="Yasuike M."/>
            <person name="Matsuyama T."/>
            <person name="Sakai T."/>
            <person name="Fujiwara A."/>
            <person name="Kimoto K."/>
            <person name="Fukuda Y."/>
            <person name="Kondo H."/>
            <person name="Hirono I."/>
            <person name="Nakayasu C."/>
        </authorList>
    </citation>
    <scope>NUCLEOTIDE SEQUENCE [LARGE SCALE GENOMIC DNA]</scope>
    <source>
        <strain evidence="1 2">JBKA-6</strain>
    </source>
</reference>
<proteinExistence type="predicted"/>
<accession>A0A1J1ECB5</accession>
<sequence length="331" mass="35724">MKKKILKNTLSLLTLGSIIFSCSKSSETEQKAKAAIQKVITSINGIVFTKAKNSTGNPATPTEAYKALFIKKTPALPYTNNLYNKFENYTIKEYGVFKVLVPFDKTLNIETAETLTATITLNGKIEPNIYLGDSTTPIDPNATSFDHVITTKLVHKDLIKSEGISHSFKLSRKEKGSDPVEKVCKLIFVHDTPSTDCSIIKFALSKGATDATGNAKMTVAGGLAVLGTKKPTGDGNTKATPVEYEIEKAAFSNIAANDVLKADAMILPDGATISTKDAGGDDQTNKDPIIDGITVAANPTDDVSIYFKVVAQDGETQKFYKFTYKNSLNTE</sequence>
<dbReference type="KEGG" id="ise:JBKA6_1139"/>
<keyword evidence="2" id="KW-1185">Reference proteome</keyword>
<evidence type="ECO:0008006" key="3">
    <source>
        <dbReference type="Google" id="ProtNLM"/>
    </source>
</evidence>